<dbReference type="EMBL" id="GBEZ01006026">
    <property type="protein sequence ID" value="JAC79342.1"/>
    <property type="molecule type" value="Transcribed_RNA"/>
</dbReference>
<feature type="transmembrane region" description="Helical" evidence="2">
    <location>
        <begin position="15"/>
        <end position="36"/>
    </location>
</feature>
<dbReference type="AlphaFoldDB" id="A0A061S2E1"/>
<accession>A0A061S2E1</accession>
<organism evidence="3">
    <name type="scientific">Tetraselmis sp. GSL018</name>
    <dbReference type="NCBI Taxonomy" id="582737"/>
    <lineage>
        <taxon>Eukaryota</taxon>
        <taxon>Viridiplantae</taxon>
        <taxon>Chlorophyta</taxon>
        <taxon>core chlorophytes</taxon>
        <taxon>Chlorodendrophyceae</taxon>
        <taxon>Chlorodendrales</taxon>
        <taxon>Chlorodendraceae</taxon>
        <taxon>Tetraselmis</taxon>
    </lineage>
</organism>
<gene>
    <name evidence="3" type="ORF">TSPGSL018_12969</name>
</gene>
<reference evidence="3" key="1">
    <citation type="submission" date="2014-05" db="EMBL/GenBank/DDBJ databases">
        <title>The transcriptome of the halophilic microalga Tetraselmis sp. GSL018 isolated from the Great Salt Lake, Utah.</title>
        <authorList>
            <person name="Jinkerson R.E."/>
            <person name="D'Adamo S."/>
            <person name="Posewitz M.C."/>
        </authorList>
    </citation>
    <scope>NUCLEOTIDE SEQUENCE</scope>
    <source>
        <strain evidence="3">GSL018</strain>
    </source>
</reference>
<proteinExistence type="predicted"/>
<feature type="region of interest" description="Disordered" evidence="1">
    <location>
        <begin position="69"/>
        <end position="92"/>
    </location>
</feature>
<name>A0A061S2E1_9CHLO</name>
<sequence>MKVVHFWRQRIYFRFLFRLTVPNSSFLLIAEVAYLFGGHRFELGRLLESDAVAATVCFATTYRDSKYSPEESKTRFQDNTTANPLGNPRNGAFEVTLRQPGSERRLLWSKLDTGEPSSAEAADALAELIIRELGS</sequence>
<protein>
    <submittedName>
        <fullName evidence="3">Uncharacterized protein</fullName>
    </submittedName>
</protein>
<evidence type="ECO:0000256" key="1">
    <source>
        <dbReference type="SAM" id="MobiDB-lite"/>
    </source>
</evidence>
<evidence type="ECO:0000313" key="3">
    <source>
        <dbReference type="EMBL" id="JAC79342.1"/>
    </source>
</evidence>
<keyword evidence="2" id="KW-0812">Transmembrane</keyword>
<keyword evidence="2" id="KW-0472">Membrane</keyword>
<keyword evidence="2" id="KW-1133">Transmembrane helix</keyword>
<evidence type="ECO:0000256" key="2">
    <source>
        <dbReference type="SAM" id="Phobius"/>
    </source>
</evidence>